<feature type="region of interest" description="Disordered" evidence="1">
    <location>
        <begin position="194"/>
        <end position="232"/>
    </location>
</feature>
<feature type="region of interest" description="Disordered" evidence="1">
    <location>
        <begin position="41"/>
        <end position="71"/>
    </location>
</feature>
<keyword evidence="2" id="KW-0472">Membrane</keyword>
<accession>A0ABY8B0N0</accession>
<feature type="compositionally biased region" description="Low complexity" evidence="1">
    <location>
        <begin position="52"/>
        <end position="71"/>
    </location>
</feature>
<reference evidence="3 4" key="1">
    <citation type="submission" date="2022-10" db="EMBL/GenBank/DDBJ databases">
        <title>Complete genome sequence of Exiguobacterium profundum TSS-3 isolated from an extremely saline-alkaline spring located in Ixtapa, Chiapas-Mexico.</title>
        <authorList>
            <person name="Rincon-Rosales R."/>
            <person name="Rogel M.A."/>
            <person name="Rincon-Molina C.I."/>
            <person name="Guerrero G."/>
            <person name="Manzano-Gomez L.A."/>
            <person name="Lopez-Lopez A."/>
            <person name="Rincon Molina F.A."/>
            <person name="Martinez-Romero E."/>
        </authorList>
    </citation>
    <scope>NUCLEOTIDE SEQUENCE [LARGE SCALE GENOMIC DNA]</scope>
    <source>
        <strain evidence="3 4">TSS-3</strain>
    </source>
</reference>
<keyword evidence="2" id="KW-0812">Transmembrane</keyword>
<dbReference type="RefSeq" id="WP_275060274.1">
    <property type="nucleotide sequence ID" value="NZ_CAXPIM010000105.1"/>
</dbReference>
<evidence type="ECO:0000256" key="2">
    <source>
        <dbReference type="SAM" id="Phobius"/>
    </source>
</evidence>
<feature type="compositionally biased region" description="Acidic residues" evidence="1">
    <location>
        <begin position="202"/>
        <end position="232"/>
    </location>
</feature>
<protein>
    <recommendedName>
        <fullName evidence="5">DUF5666 domain-containing protein</fullName>
    </recommendedName>
</protein>
<sequence>MKRIGWIIGALLAVMAIVGIGFYVNGNQTDTVIVPQAINQASDDRSTDNPDDPATSDGSSSASDDSSAARVGDGDDYKLYGTLVKLSKEDVTISFNGKESTYPLAATHEIDDDTPQVGDRVKLELNRDDEVKEVDRESGDDDAYVYGTLVKLTNQEVTIKIDGKDNVYPLAARSEIDDDTPRVGDFVKLELNQDGAVIEVDRESEDDQNEQDDSSQDDSSQDDSPEDEREND</sequence>
<keyword evidence="4" id="KW-1185">Reference proteome</keyword>
<organism evidence="3 4">
    <name type="scientific">Exiguobacterium profundum</name>
    <dbReference type="NCBI Taxonomy" id="307643"/>
    <lineage>
        <taxon>Bacteria</taxon>
        <taxon>Bacillati</taxon>
        <taxon>Bacillota</taxon>
        <taxon>Bacilli</taxon>
        <taxon>Bacillales</taxon>
        <taxon>Bacillales Family XII. Incertae Sedis</taxon>
        <taxon>Exiguobacterium</taxon>
    </lineage>
</organism>
<dbReference type="EMBL" id="CP109617">
    <property type="protein sequence ID" value="WED55692.1"/>
    <property type="molecule type" value="Genomic_DNA"/>
</dbReference>
<evidence type="ECO:0000256" key="1">
    <source>
        <dbReference type="SAM" id="MobiDB-lite"/>
    </source>
</evidence>
<dbReference type="Proteomes" id="UP001219957">
    <property type="component" value="Chromosome"/>
</dbReference>
<keyword evidence="2" id="KW-1133">Transmembrane helix</keyword>
<proteinExistence type="predicted"/>
<gene>
    <name evidence="3" type="ORF">OE059_02220</name>
</gene>
<name>A0ABY8B0N0_9BACL</name>
<evidence type="ECO:0000313" key="4">
    <source>
        <dbReference type="Proteomes" id="UP001219957"/>
    </source>
</evidence>
<feature type="transmembrane region" description="Helical" evidence="2">
    <location>
        <begin position="7"/>
        <end position="24"/>
    </location>
</feature>
<evidence type="ECO:0000313" key="3">
    <source>
        <dbReference type="EMBL" id="WED55692.1"/>
    </source>
</evidence>
<evidence type="ECO:0008006" key="5">
    <source>
        <dbReference type="Google" id="ProtNLM"/>
    </source>
</evidence>